<dbReference type="Proteomes" id="UP001341281">
    <property type="component" value="Chromosome 02"/>
</dbReference>
<proteinExistence type="predicted"/>
<dbReference type="PANTHER" id="PTHR23274">
    <property type="entry name" value="DNA HELICASE-RELATED"/>
    <property type="match status" value="1"/>
</dbReference>
<keyword evidence="3" id="KW-1185">Reference proteome</keyword>
<dbReference type="AlphaFoldDB" id="A0AAQ3WE21"/>
<dbReference type="GO" id="GO:0006260">
    <property type="term" value="P:DNA replication"/>
    <property type="evidence" value="ECO:0007669"/>
    <property type="project" value="TreeGrafter"/>
</dbReference>
<gene>
    <name evidence="2" type="ORF">U9M48_008846</name>
</gene>
<organism evidence="2 3">
    <name type="scientific">Paspalum notatum var. saurae</name>
    <dbReference type="NCBI Taxonomy" id="547442"/>
    <lineage>
        <taxon>Eukaryota</taxon>
        <taxon>Viridiplantae</taxon>
        <taxon>Streptophyta</taxon>
        <taxon>Embryophyta</taxon>
        <taxon>Tracheophyta</taxon>
        <taxon>Spermatophyta</taxon>
        <taxon>Magnoliopsida</taxon>
        <taxon>Liliopsida</taxon>
        <taxon>Poales</taxon>
        <taxon>Poaceae</taxon>
        <taxon>PACMAD clade</taxon>
        <taxon>Panicoideae</taxon>
        <taxon>Andropogonodae</taxon>
        <taxon>Paspaleae</taxon>
        <taxon>Paspalinae</taxon>
        <taxon>Paspalum</taxon>
    </lineage>
</organism>
<dbReference type="EMBL" id="CP144746">
    <property type="protein sequence ID" value="WVZ58588.1"/>
    <property type="molecule type" value="Genomic_DNA"/>
</dbReference>
<dbReference type="InterPro" id="IPR049163">
    <property type="entry name" value="Pif1-like_2B_dom"/>
</dbReference>
<feature type="domain" description="DNA helicase Pif1-like 2B" evidence="1">
    <location>
        <begin position="10"/>
        <end position="54"/>
    </location>
</feature>
<evidence type="ECO:0000313" key="3">
    <source>
        <dbReference type="Proteomes" id="UP001341281"/>
    </source>
</evidence>
<dbReference type="SUPFAM" id="SSF52540">
    <property type="entry name" value="P-loop containing nucleoside triphosphate hydrolases"/>
    <property type="match status" value="1"/>
</dbReference>
<protein>
    <recommendedName>
        <fullName evidence="1">DNA helicase Pif1-like 2B domain-containing protein</fullName>
    </recommendedName>
</protein>
<dbReference type="FunFam" id="3.40.50.300:FF:002884">
    <property type="entry name" value="ATP-dependent DNA helicase"/>
    <property type="match status" value="1"/>
</dbReference>
<sequence length="159" mass="18365">MTPHNYYPPEFLNSLTPNSLPPHVLRLKINYPIILLGNIDPANGLYNRTRLIVREIVLGQHARKSVFLPQIPLWPSDDETFPFRFKRKQFPISLSFDMTINKAQGQTIPHAGVYLPKAMFSHGQLYVALSRGTARSNIKVLAAWDFFLEPRRRTARHFI</sequence>
<dbReference type="GO" id="GO:0005657">
    <property type="term" value="C:replication fork"/>
    <property type="evidence" value="ECO:0007669"/>
    <property type="project" value="TreeGrafter"/>
</dbReference>
<name>A0AAQ3WE21_PASNO</name>
<dbReference type="InterPro" id="IPR027417">
    <property type="entry name" value="P-loop_NTPase"/>
</dbReference>
<reference evidence="2 3" key="1">
    <citation type="submission" date="2024-02" db="EMBL/GenBank/DDBJ databases">
        <title>High-quality chromosome-scale genome assembly of Pensacola bahiagrass (Paspalum notatum Flugge var. saurae).</title>
        <authorList>
            <person name="Vega J.M."/>
            <person name="Podio M."/>
            <person name="Orjuela J."/>
            <person name="Siena L.A."/>
            <person name="Pessino S.C."/>
            <person name="Combes M.C."/>
            <person name="Mariac C."/>
            <person name="Albertini E."/>
            <person name="Pupilli F."/>
            <person name="Ortiz J.P.A."/>
            <person name="Leblanc O."/>
        </authorList>
    </citation>
    <scope>NUCLEOTIDE SEQUENCE [LARGE SCALE GENOMIC DNA]</scope>
    <source>
        <strain evidence="2">R1</strain>
        <tissue evidence="2">Leaf</tissue>
    </source>
</reference>
<dbReference type="Pfam" id="PF21530">
    <property type="entry name" value="Pif1_2B_dom"/>
    <property type="match status" value="1"/>
</dbReference>
<evidence type="ECO:0000259" key="1">
    <source>
        <dbReference type="Pfam" id="PF21530"/>
    </source>
</evidence>
<accession>A0AAQ3WE21</accession>
<evidence type="ECO:0000313" key="2">
    <source>
        <dbReference type="EMBL" id="WVZ58588.1"/>
    </source>
</evidence>
<dbReference type="PANTHER" id="PTHR23274:SF52">
    <property type="entry name" value="ATP-DEPENDENT DNA HELICASE"/>
    <property type="match status" value="1"/>
</dbReference>
<dbReference type="CDD" id="cd18809">
    <property type="entry name" value="SF1_C_RecD"/>
    <property type="match status" value="1"/>
</dbReference>